<keyword evidence="2" id="KW-1133">Transmembrane helix</keyword>
<keyword evidence="1" id="KW-0175">Coiled coil</keyword>
<evidence type="ECO:0000313" key="5">
    <source>
        <dbReference type="Proteomes" id="UP000075391"/>
    </source>
</evidence>
<dbReference type="RefSeq" id="WP_063243094.1">
    <property type="nucleotide sequence ID" value="NZ_LUKF01000004.1"/>
</dbReference>
<feature type="transmembrane region" description="Helical" evidence="2">
    <location>
        <begin position="374"/>
        <end position="392"/>
    </location>
</feature>
<keyword evidence="2" id="KW-0812">Transmembrane</keyword>
<keyword evidence="2" id="KW-0472">Membrane</keyword>
<evidence type="ECO:0000256" key="3">
    <source>
        <dbReference type="SAM" id="SignalP"/>
    </source>
</evidence>
<keyword evidence="3" id="KW-0732">Signal</keyword>
<comment type="caution">
    <text evidence="4">The sequence shown here is derived from an EMBL/GenBank/DDBJ whole genome shotgun (WGS) entry which is preliminary data.</text>
</comment>
<gene>
    <name evidence="4" type="ORF">AZI85_15925</name>
</gene>
<dbReference type="Proteomes" id="UP000075391">
    <property type="component" value="Unassembled WGS sequence"/>
</dbReference>
<accession>A0A150WU63</accession>
<dbReference type="EMBL" id="LUKF01000004">
    <property type="protein sequence ID" value="KYG69931.1"/>
    <property type="molecule type" value="Genomic_DNA"/>
</dbReference>
<name>A0A150WU63_BDEBC</name>
<feature type="chain" id="PRO_5007573672" evidence="3">
    <location>
        <begin position="24"/>
        <end position="561"/>
    </location>
</feature>
<feature type="non-terminal residue" evidence="4">
    <location>
        <position position="561"/>
    </location>
</feature>
<evidence type="ECO:0000256" key="1">
    <source>
        <dbReference type="SAM" id="Coils"/>
    </source>
</evidence>
<sequence length="561" mass="58166">MKFWMRIATPFTLVMSFAVGAQAQMWGTGMYGGMQSCPYNYSAAAGSSSYLDEIKEAQAAIKEAQAQLRSKKTEKKRLEKSMERSRRDVEQVVSEDFSEFMFEHIENNRTCQAYKGIGAAPEESEAAGDQGGVPVSPVANGDIAGSVQIRGFQINEWKALCDPNKAGSVSGAVCNMARARQPEKGRATAQDCTKGLADYRKSYSQSNKVQREIEALESLIDRSKEDIQDAKQNYADEQRERQREQLEGGICTDCIMQGNGYAYQKPQTDWGSVIGNIGLGLAATYMGYQTNKIAAEANSNIGWPTQPYPAWGYGFPFLAQGIGQMIGGGSGIYGAIGGGIGAGGFGCAGMNGGAYGMMGPYGGMNGNGMWGNPYAMAGMGMGGLGGGIYMPGMGPWGMAGPWGMGGPYPGAMGYPMMGGMMGMPMGNMIGGMIGGMMGMPMGSMMGMPMGAMAGGMMGMPMGGMMGMPMGAMAGGMIGGMMGMPMGAMAGGMMGMPMGGMMGMPMGGMMGMPMGAMAGGMIGGMMGMPMGAMAGGMMGMPMGGMMGMPMGAMAGGMLGGMM</sequence>
<organism evidence="4 5">
    <name type="scientific">Bdellovibrio bacteriovorus</name>
    <dbReference type="NCBI Taxonomy" id="959"/>
    <lineage>
        <taxon>Bacteria</taxon>
        <taxon>Pseudomonadati</taxon>
        <taxon>Bdellovibrionota</taxon>
        <taxon>Bdellovibrionia</taxon>
        <taxon>Bdellovibrionales</taxon>
        <taxon>Pseudobdellovibrionaceae</taxon>
        <taxon>Bdellovibrio</taxon>
    </lineage>
</organism>
<feature type="transmembrane region" description="Helical" evidence="2">
    <location>
        <begin position="513"/>
        <end position="533"/>
    </location>
</feature>
<protein>
    <submittedName>
        <fullName evidence="4">Uncharacterized protein</fullName>
    </submittedName>
</protein>
<reference evidence="4 5" key="1">
    <citation type="submission" date="2016-03" db="EMBL/GenBank/DDBJ databases">
        <authorList>
            <person name="Ploux O."/>
        </authorList>
    </citation>
    <scope>NUCLEOTIDE SEQUENCE [LARGE SCALE GENOMIC DNA]</scope>
    <source>
        <strain evidence="4 5">BER2</strain>
    </source>
</reference>
<feature type="transmembrane region" description="Helical" evidence="2">
    <location>
        <begin position="471"/>
        <end position="492"/>
    </location>
</feature>
<feature type="signal peptide" evidence="3">
    <location>
        <begin position="1"/>
        <end position="23"/>
    </location>
</feature>
<feature type="transmembrane region" description="Helical" evidence="2">
    <location>
        <begin position="539"/>
        <end position="560"/>
    </location>
</feature>
<feature type="coiled-coil region" evidence="1">
    <location>
        <begin position="206"/>
        <end position="247"/>
    </location>
</feature>
<feature type="transmembrane region" description="Helical" evidence="2">
    <location>
        <begin position="332"/>
        <end position="353"/>
    </location>
</feature>
<dbReference type="AlphaFoldDB" id="A0A150WU63"/>
<proteinExistence type="predicted"/>
<feature type="coiled-coil region" evidence="1">
    <location>
        <begin position="47"/>
        <end position="95"/>
    </location>
</feature>
<evidence type="ECO:0000256" key="2">
    <source>
        <dbReference type="SAM" id="Phobius"/>
    </source>
</evidence>
<evidence type="ECO:0000313" key="4">
    <source>
        <dbReference type="EMBL" id="KYG69931.1"/>
    </source>
</evidence>